<protein>
    <submittedName>
        <fullName evidence="2">Uncharacterized protein</fullName>
    </submittedName>
</protein>
<feature type="compositionally biased region" description="Basic and acidic residues" evidence="1">
    <location>
        <begin position="603"/>
        <end position="620"/>
    </location>
</feature>
<sequence>MCKILSYTHSCGHSARYLLSRCRGTYHKPKRRVAFSKVACLAVDYLTITSRDPCGPCQNARFESEWQGRLEAGRALLRELDSRGLDENRVAEGRMAELEEQYLVEAWTSRLRFPPMGKPGYEKPGIHPRVGGRSPLRWELMPEDVEIQVEEVDGEPLKRFGGTFQAFFEDLYGMWGPEIDEMAATGVQQSEQVEEEPADSALASSWNPNWEDWSGEGDEGNAEAWNDASLDSVGPETPIEEGEEPDDLWERSPTPTPLDQESIGQLELESTSDALCFYNYVPPTFKVDSLKEQITLKDNAAKAKAPEPQPDPDWDSTNGEPKRYVSLLGHLKQYEKRELSPETEPDLEPDTETEPEESDTLSNSVSLKLDAYDYAEEPVAAINAETNGFFSKTISYENGIIPRSFRTNDTFEDSSSKTFSHENGKNPHASQANGLHEDDTSSYPAIHKNNTSPPKPTSNGVLHDNISSKTPEDANSAAQHLSQTSHPLDDNISTAAPPTYIYPPPPPSLSAPAPQLDTPLPSESITPSATTRTAAAQPPTGSLACKHPPTAFAYAVRYNLSPAAFLAERRRQMVVLEMNVNGASSLEAPRAEGKRGKGAKIGGEGRGKRVVEERGERGMEAVDMGVGMGKAGDEEQQFEGADMGRERERDEESEKQKRRAGRLDLRDVQW</sequence>
<feature type="region of interest" description="Disordered" evidence="1">
    <location>
        <begin position="588"/>
        <end position="670"/>
    </location>
</feature>
<feature type="compositionally biased region" description="Polar residues" evidence="1">
    <location>
        <begin position="448"/>
        <end position="469"/>
    </location>
</feature>
<name>A0A6A6R003_9PEZI</name>
<keyword evidence="3" id="KW-1185">Reference proteome</keyword>
<dbReference type="OrthoDB" id="3933435at2759"/>
<dbReference type="EMBL" id="MU004186">
    <property type="protein sequence ID" value="KAF2498041.1"/>
    <property type="molecule type" value="Genomic_DNA"/>
</dbReference>
<dbReference type="AlphaFoldDB" id="A0A6A6R003"/>
<dbReference type="Proteomes" id="UP000799750">
    <property type="component" value="Unassembled WGS sequence"/>
</dbReference>
<feature type="compositionally biased region" description="Polar residues" evidence="1">
    <location>
        <begin position="476"/>
        <end position="486"/>
    </location>
</feature>
<feature type="compositionally biased region" description="Acidic residues" evidence="1">
    <location>
        <begin position="341"/>
        <end position="359"/>
    </location>
</feature>
<feature type="compositionally biased region" description="Low complexity" evidence="1">
    <location>
        <begin position="526"/>
        <end position="540"/>
    </location>
</feature>
<gene>
    <name evidence="2" type="ORF">BU16DRAFT_559755</name>
</gene>
<reference evidence="2" key="1">
    <citation type="journal article" date="2020" name="Stud. Mycol.">
        <title>101 Dothideomycetes genomes: a test case for predicting lifestyles and emergence of pathogens.</title>
        <authorList>
            <person name="Haridas S."/>
            <person name="Albert R."/>
            <person name="Binder M."/>
            <person name="Bloem J."/>
            <person name="Labutti K."/>
            <person name="Salamov A."/>
            <person name="Andreopoulos B."/>
            <person name="Baker S."/>
            <person name="Barry K."/>
            <person name="Bills G."/>
            <person name="Bluhm B."/>
            <person name="Cannon C."/>
            <person name="Castanera R."/>
            <person name="Culley D."/>
            <person name="Daum C."/>
            <person name="Ezra D."/>
            <person name="Gonzalez J."/>
            <person name="Henrissat B."/>
            <person name="Kuo A."/>
            <person name="Liang C."/>
            <person name="Lipzen A."/>
            <person name="Lutzoni F."/>
            <person name="Magnuson J."/>
            <person name="Mondo S."/>
            <person name="Nolan M."/>
            <person name="Ohm R."/>
            <person name="Pangilinan J."/>
            <person name="Park H.-J."/>
            <person name="Ramirez L."/>
            <person name="Alfaro M."/>
            <person name="Sun H."/>
            <person name="Tritt A."/>
            <person name="Yoshinaga Y."/>
            <person name="Zwiers L.-H."/>
            <person name="Turgeon B."/>
            <person name="Goodwin S."/>
            <person name="Spatafora J."/>
            <person name="Crous P."/>
            <person name="Grigoriev I."/>
        </authorList>
    </citation>
    <scope>NUCLEOTIDE SEQUENCE</scope>
    <source>
        <strain evidence="2">CBS 269.34</strain>
    </source>
</reference>
<accession>A0A6A6R003</accession>
<feature type="region of interest" description="Disordered" evidence="1">
    <location>
        <begin position="186"/>
        <end position="261"/>
    </location>
</feature>
<evidence type="ECO:0000256" key="1">
    <source>
        <dbReference type="SAM" id="MobiDB-lite"/>
    </source>
</evidence>
<proteinExistence type="predicted"/>
<feature type="compositionally biased region" description="Acidic residues" evidence="1">
    <location>
        <begin position="238"/>
        <end position="247"/>
    </location>
</feature>
<organism evidence="2 3">
    <name type="scientific">Lophium mytilinum</name>
    <dbReference type="NCBI Taxonomy" id="390894"/>
    <lineage>
        <taxon>Eukaryota</taxon>
        <taxon>Fungi</taxon>
        <taxon>Dikarya</taxon>
        <taxon>Ascomycota</taxon>
        <taxon>Pezizomycotina</taxon>
        <taxon>Dothideomycetes</taxon>
        <taxon>Pleosporomycetidae</taxon>
        <taxon>Mytilinidiales</taxon>
        <taxon>Mytilinidiaceae</taxon>
        <taxon>Lophium</taxon>
    </lineage>
</organism>
<feature type="compositionally biased region" description="Basic and acidic residues" evidence="1">
    <location>
        <begin position="642"/>
        <end position="670"/>
    </location>
</feature>
<evidence type="ECO:0000313" key="3">
    <source>
        <dbReference type="Proteomes" id="UP000799750"/>
    </source>
</evidence>
<feature type="compositionally biased region" description="Pro residues" evidence="1">
    <location>
        <begin position="500"/>
        <end position="509"/>
    </location>
</feature>
<feature type="region of interest" description="Disordered" evidence="1">
    <location>
        <begin position="299"/>
        <end position="364"/>
    </location>
</feature>
<evidence type="ECO:0000313" key="2">
    <source>
        <dbReference type="EMBL" id="KAF2498041.1"/>
    </source>
</evidence>
<feature type="region of interest" description="Disordered" evidence="1">
    <location>
        <begin position="405"/>
        <end position="542"/>
    </location>
</feature>